<evidence type="ECO:0000313" key="2">
    <source>
        <dbReference type="EMBL" id="KWT70980.1"/>
    </source>
</evidence>
<gene>
    <name evidence="2" type="ORF">APY04_0642</name>
</gene>
<reference evidence="2 3" key="1">
    <citation type="submission" date="2015-10" db="EMBL/GenBank/DDBJ databases">
        <title>Transcriptomic analysis of a linuron degrading triple-species bacterial consortium.</title>
        <authorList>
            <person name="Albers P."/>
        </authorList>
    </citation>
    <scope>NUCLEOTIDE SEQUENCE [LARGE SCALE GENOMIC DNA]</scope>
    <source>
        <strain evidence="2 3">WDL6</strain>
    </source>
</reference>
<sequence length="236" mass="26651">MRRTGRNILRAILLLLLILASAAVFRFGLIPERFLPFPDITLDDPPLIFVDTRIAALRSDPDMCRAILRPPQINAQPITDNVRPNGCGWTDAVRISKVSGAEIGLSALTCETAVALALWMEHGVQPLAMEMFGSRVAWVQDMGTYSCRNIIGNKRWLKMRSQHSYANAVDIGAFRLENGKQMNITRDYRADTPEGRFLREAHMRACPYFRVAIGPEFNEAHHDHLHLDRGLLRSCK</sequence>
<protein>
    <submittedName>
        <fullName evidence="2">Extensin-like protein</fullName>
    </submittedName>
</protein>
<dbReference type="InterPro" id="IPR009683">
    <property type="entry name" value="Extensin-like_C"/>
</dbReference>
<accession>A0A120CXH5</accession>
<dbReference type="EMBL" id="LMTR01000027">
    <property type="protein sequence ID" value="KWT70980.1"/>
    <property type="molecule type" value="Genomic_DNA"/>
</dbReference>
<feature type="domain" description="Extensin-like C-terminal" evidence="1">
    <location>
        <begin position="63"/>
        <end position="235"/>
    </location>
</feature>
<proteinExistence type="predicted"/>
<organism evidence="2 3">
    <name type="scientific">Hyphomicrobium sulfonivorans</name>
    <dbReference type="NCBI Taxonomy" id="121290"/>
    <lineage>
        <taxon>Bacteria</taxon>
        <taxon>Pseudomonadati</taxon>
        <taxon>Pseudomonadota</taxon>
        <taxon>Alphaproteobacteria</taxon>
        <taxon>Hyphomicrobiales</taxon>
        <taxon>Hyphomicrobiaceae</taxon>
        <taxon>Hyphomicrobium</taxon>
    </lineage>
</organism>
<dbReference type="PATRIC" id="fig|121290.4.peg.1114"/>
<dbReference type="OrthoDB" id="9809788at2"/>
<evidence type="ECO:0000313" key="3">
    <source>
        <dbReference type="Proteomes" id="UP000059074"/>
    </source>
</evidence>
<keyword evidence="3" id="KW-1185">Reference proteome</keyword>
<dbReference type="Pfam" id="PF06904">
    <property type="entry name" value="Extensin-like_C"/>
    <property type="match status" value="1"/>
</dbReference>
<dbReference type="AlphaFoldDB" id="A0A120CXH5"/>
<name>A0A120CXH5_HYPSL</name>
<evidence type="ECO:0000259" key="1">
    <source>
        <dbReference type="Pfam" id="PF06904"/>
    </source>
</evidence>
<dbReference type="Proteomes" id="UP000059074">
    <property type="component" value="Unassembled WGS sequence"/>
</dbReference>
<comment type="caution">
    <text evidence="2">The sequence shown here is derived from an EMBL/GenBank/DDBJ whole genome shotgun (WGS) entry which is preliminary data.</text>
</comment>